<dbReference type="InterPro" id="IPR018060">
    <property type="entry name" value="HTH_AraC"/>
</dbReference>
<protein>
    <submittedName>
        <fullName evidence="5">Transcriptional regulator, AraC family</fullName>
    </submittedName>
</protein>
<evidence type="ECO:0000313" key="5">
    <source>
        <dbReference type="EMBL" id="CAN90318.1"/>
    </source>
</evidence>
<name>A9GLT2_SORC5</name>
<feature type="domain" description="HTH araC/xylS-type" evidence="4">
    <location>
        <begin position="174"/>
        <end position="274"/>
    </location>
</feature>
<dbReference type="PRINTS" id="PR00032">
    <property type="entry name" value="HTHARAC"/>
</dbReference>
<proteinExistence type="predicted"/>
<dbReference type="SUPFAM" id="SSF46689">
    <property type="entry name" value="Homeodomain-like"/>
    <property type="match status" value="1"/>
</dbReference>
<dbReference type="InterPro" id="IPR018062">
    <property type="entry name" value="HTH_AraC-typ_CS"/>
</dbReference>
<dbReference type="Pfam" id="PF14525">
    <property type="entry name" value="AraC_binding_2"/>
    <property type="match status" value="1"/>
</dbReference>
<dbReference type="SMART" id="SM00342">
    <property type="entry name" value="HTH_ARAC"/>
    <property type="match status" value="1"/>
</dbReference>
<accession>A9GLT2</accession>
<dbReference type="InterPro" id="IPR050204">
    <property type="entry name" value="AraC_XylS_family_regulators"/>
</dbReference>
<dbReference type="GO" id="GO:0003700">
    <property type="term" value="F:DNA-binding transcription factor activity"/>
    <property type="evidence" value="ECO:0007669"/>
    <property type="project" value="InterPro"/>
</dbReference>
<dbReference type="InterPro" id="IPR020449">
    <property type="entry name" value="Tscrpt_reg_AraC-type_HTH"/>
</dbReference>
<gene>
    <name evidence="5" type="ordered locus">sce0161</name>
</gene>
<dbReference type="EMBL" id="AM746676">
    <property type="protein sequence ID" value="CAN90318.1"/>
    <property type="molecule type" value="Genomic_DNA"/>
</dbReference>
<organism evidence="5 6">
    <name type="scientific">Sorangium cellulosum (strain So ce56)</name>
    <name type="common">Polyangium cellulosum (strain So ce56)</name>
    <dbReference type="NCBI Taxonomy" id="448385"/>
    <lineage>
        <taxon>Bacteria</taxon>
        <taxon>Pseudomonadati</taxon>
        <taxon>Myxococcota</taxon>
        <taxon>Polyangia</taxon>
        <taxon>Polyangiales</taxon>
        <taxon>Polyangiaceae</taxon>
        <taxon>Sorangium</taxon>
    </lineage>
</organism>
<dbReference type="STRING" id="448385.sce0161"/>
<dbReference type="Gene3D" id="1.10.10.60">
    <property type="entry name" value="Homeodomain-like"/>
    <property type="match status" value="1"/>
</dbReference>
<evidence type="ECO:0000256" key="3">
    <source>
        <dbReference type="ARBA" id="ARBA00023163"/>
    </source>
</evidence>
<evidence type="ECO:0000256" key="2">
    <source>
        <dbReference type="ARBA" id="ARBA00023125"/>
    </source>
</evidence>
<evidence type="ECO:0000259" key="4">
    <source>
        <dbReference type="PROSITE" id="PS01124"/>
    </source>
</evidence>
<keyword evidence="1" id="KW-0805">Transcription regulation</keyword>
<dbReference type="HOGENOM" id="CLU_049704_4_1_7"/>
<dbReference type="Pfam" id="PF12833">
    <property type="entry name" value="HTH_18"/>
    <property type="match status" value="1"/>
</dbReference>
<dbReference type="InterPro" id="IPR009057">
    <property type="entry name" value="Homeodomain-like_sf"/>
</dbReference>
<evidence type="ECO:0000313" key="6">
    <source>
        <dbReference type="Proteomes" id="UP000002139"/>
    </source>
</evidence>
<sequence length="278" mass="30132">MAPALSPRAVVSSHPLGAGEMMMIDGGPPRSVHAPRSATGGGHAVLLQIEGGCVIEQSAAVCELTPGSMVILDDSKRTVRTATGSSHAQRWLFARVPSRSFGGGMFERAPLRVMTKDNAVDRLLHDLVLNLWSSAPHINGVQQEAGLAALDASARMSSAAQDARRTARVHVRVERAIEFIERELADPDLTAERVASAQRVSRRHLDGLFAASGSSVEAWIRERRLQRAAEALKRGSPDTKLLAVAVESGFSSQSYFSRAFARRFGMTPTEWRKRSSRI</sequence>
<dbReference type="RefSeq" id="WP_012232796.1">
    <property type="nucleotide sequence ID" value="NC_010162.1"/>
</dbReference>
<dbReference type="Proteomes" id="UP000002139">
    <property type="component" value="Chromosome"/>
</dbReference>
<keyword evidence="3" id="KW-0804">Transcription</keyword>
<dbReference type="PANTHER" id="PTHR46796">
    <property type="entry name" value="HTH-TYPE TRANSCRIPTIONAL ACTIVATOR RHAS-RELATED"/>
    <property type="match status" value="1"/>
</dbReference>
<reference evidence="5 6" key="1">
    <citation type="journal article" date="2007" name="Nat. Biotechnol.">
        <title>Complete genome sequence of the myxobacterium Sorangium cellulosum.</title>
        <authorList>
            <person name="Schneiker S."/>
            <person name="Perlova O."/>
            <person name="Kaiser O."/>
            <person name="Gerth K."/>
            <person name="Alici A."/>
            <person name="Altmeyer M.O."/>
            <person name="Bartels D."/>
            <person name="Bekel T."/>
            <person name="Beyer S."/>
            <person name="Bode E."/>
            <person name="Bode H.B."/>
            <person name="Bolten C.J."/>
            <person name="Choudhuri J.V."/>
            <person name="Doss S."/>
            <person name="Elnakady Y.A."/>
            <person name="Frank B."/>
            <person name="Gaigalat L."/>
            <person name="Goesmann A."/>
            <person name="Groeger C."/>
            <person name="Gross F."/>
            <person name="Jelsbak L."/>
            <person name="Jelsbak L."/>
            <person name="Kalinowski J."/>
            <person name="Kegler C."/>
            <person name="Knauber T."/>
            <person name="Konietzny S."/>
            <person name="Kopp M."/>
            <person name="Krause L."/>
            <person name="Krug D."/>
            <person name="Linke B."/>
            <person name="Mahmud T."/>
            <person name="Martinez-Arias R."/>
            <person name="McHardy A.C."/>
            <person name="Merai M."/>
            <person name="Meyer F."/>
            <person name="Mormann S."/>
            <person name="Munoz-Dorado J."/>
            <person name="Perez J."/>
            <person name="Pradella S."/>
            <person name="Rachid S."/>
            <person name="Raddatz G."/>
            <person name="Rosenau F."/>
            <person name="Rueckert C."/>
            <person name="Sasse F."/>
            <person name="Scharfe M."/>
            <person name="Schuster S.C."/>
            <person name="Suen G."/>
            <person name="Treuner-Lange A."/>
            <person name="Velicer G.J."/>
            <person name="Vorholter F.-J."/>
            <person name="Weissman K.J."/>
            <person name="Welch R.D."/>
            <person name="Wenzel S.C."/>
            <person name="Whitworth D.E."/>
            <person name="Wilhelm S."/>
            <person name="Wittmann C."/>
            <person name="Bloecker H."/>
            <person name="Puehler A."/>
            <person name="Mueller R."/>
        </authorList>
    </citation>
    <scope>NUCLEOTIDE SEQUENCE [LARGE SCALE GENOMIC DNA]</scope>
    <source>
        <strain evidence="6">So ce56</strain>
    </source>
</reference>
<dbReference type="AlphaFoldDB" id="A9GLT2"/>
<dbReference type="PROSITE" id="PS00041">
    <property type="entry name" value="HTH_ARAC_FAMILY_1"/>
    <property type="match status" value="1"/>
</dbReference>
<evidence type="ECO:0000256" key="1">
    <source>
        <dbReference type="ARBA" id="ARBA00023015"/>
    </source>
</evidence>
<keyword evidence="2" id="KW-0238">DNA-binding</keyword>
<dbReference type="eggNOG" id="COG2207">
    <property type="taxonomic scope" value="Bacteria"/>
</dbReference>
<dbReference type="KEGG" id="scl:sce0161"/>
<keyword evidence="6" id="KW-1185">Reference proteome</keyword>
<dbReference type="GO" id="GO:0043565">
    <property type="term" value="F:sequence-specific DNA binding"/>
    <property type="evidence" value="ECO:0007669"/>
    <property type="project" value="InterPro"/>
</dbReference>
<dbReference type="InterPro" id="IPR035418">
    <property type="entry name" value="AraC-bd_2"/>
</dbReference>
<dbReference type="PANTHER" id="PTHR46796:SF6">
    <property type="entry name" value="ARAC SUBFAMILY"/>
    <property type="match status" value="1"/>
</dbReference>
<dbReference type="PROSITE" id="PS01124">
    <property type="entry name" value="HTH_ARAC_FAMILY_2"/>
    <property type="match status" value="1"/>
</dbReference>